<keyword evidence="2" id="KW-1185">Reference proteome</keyword>
<dbReference type="Proteomes" id="UP000499080">
    <property type="component" value="Unassembled WGS sequence"/>
</dbReference>
<comment type="caution">
    <text evidence="1">The sequence shown here is derived from an EMBL/GenBank/DDBJ whole genome shotgun (WGS) entry which is preliminary data.</text>
</comment>
<accession>A0A4Y2DY00</accession>
<protein>
    <submittedName>
        <fullName evidence="1">Uncharacterized protein</fullName>
    </submittedName>
</protein>
<organism evidence="1 2">
    <name type="scientific">Araneus ventricosus</name>
    <name type="common">Orbweaver spider</name>
    <name type="synonym">Epeira ventricosa</name>
    <dbReference type="NCBI Taxonomy" id="182803"/>
    <lineage>
        <taxon>Eukaryota</taxon>
        <taxon>Metazoa</taxon>
        <taxon>Ecdysozoa</taxon>
        <taxon>Arthropoda</taxon>
        <taxon>Chelicerata</taxon>
        <taxon>Arachnida</taxon>
        <taxon>Araneae</taxon>
        <taxon>Araneomorphae</taxon>
        <taxon>Entelegynae</taxon>
        <taxon>Araneoidea</taxon>
        <taxon>Araneidae</taxon>
        <taxon>Araneus</taxon>
    </lineage>
</organism>
<evidence type="ECO:0000313" key="2">
    <source>
        <dbReference type="Proteomes" id="UP000499080"/>
    </source>
</evidence>
<dbReference type="EMBL" id="BGPR01000450">
    <property type="protein sequence ID" value="GBM20949.1"/>
    <property type="molecule type" value="Genomic_DNA"/>
</dbReference>
<dbReference type="AlphaFoldDB" id="A0A4Y2DY00"/>
<sequence>MSVYILIRFRATQHGCEPPLQRDPLEIVTSVAELDAQVTAFLSQVTKFGIYSAAYQMMLGALSPSRCWLQSKLPPLLARTLLGTEPFSGKGSCWLDTHKYFPLPALISNSKK</sequence>
<evidence type="ECO:0000313" key="1">
    <source>
        <dbReference type="EMBL" id="GBM20949.1"/>
    </source>
</evidence>
<gene>
    <name evidence="1" type="ORF">AVEN_253741_1</name>
</gene>
<reference evidence="1 2" key="1">
    <citation type="journal article" date="2019" name="Sci. Rep.">
        <title>Orb-weaving spider Araneus ventricosus genome elucidates the spidroin gene catalogue.</title>
        <authorList>
            <person name="Kono N."/>
            <person name="Nakamura H."/>
            <person name="Ohtoshi R."/>
            <person name="Moran D.A.P."/>
            <person name="Shinohara A."/>
            <person name="Yoshida Y."/>
            <person name="Fujiwara M."/>
            <person name="Mori M."/>
            <person name="Tomita M."/>
            <person name="Arakawa K."/>
        </authorList>
    </citation>
    <scope>NUCLEOTIDE SEQUENCE [LARGE SCALE GENOMIC DNA]</scope>
</reference>
<name>A0A4Y2DY00_ARAVE</name>
<proteinExistence type="predicted"/>